<dbReference type="Proteomes" id="UP000076858">
    <property type="component" value="Unassembled WGS sequence"/>
</dbReference>
<dbReference type="PANTHER" id="PTHR10742">
    <property type="entry name" value="FLAVIN MONOAMINE OXIDASE"/>
    <property type="match status" value="1"/>
</dbReference>
<protein>
    <submittedName>
        <fullName evidence="1">Peroxisomal N-acetyl-spermine/spermidine oxidase</fullName>
    </submittedName>
</protein>
<dbReference type="InterPro" id="IPR036188">
    <property type="entry name" value="FAD/NAD-bd_sf"/>
</dbReference>
<sequence>MQQQQQKTADVVIVGAGIAGLTAADHLRRNGVMNVVILEASSRYGGRLFTVPHGDAYLEYGANWIHGGSEENELFKLARQRALLNDTLNLENRTKGLFYTSAGQTIDGQLGEKCYQLFFDAEMEAGRLYRSDSRMKQRLANKSLLQYLEEVWQRLAEKEFGADLNDPIRQQAESVFRSMILYFRAHVGNDLALVPAILHGTFENVAEEDVKMPNGMRALVDEFYVNLPKGTIEFDTTVTGIFWSSNESGSGSSSTEWLDHPVKITTNHGVNWRAKHVICTLPLGVLKRSHDKIFHPPLPPLKVKAIETIGFGKVEKVFVEFDQPFWEPGFGGVKLAWTAEDLAEKLLPRDWYKVICSFEEVYRQPNVLAAWISGREAEAMLSLSEEEILETCTRLLRTFTANPGMVAPVRIIRSNWLNDPFFCGSYSYPTFHSSHRSFSDLATPIPCEKNPRVLFAGEATHDHYYSTLHAAHITGKREAERIIPFILQSNKHFLKHKL</sequence>
<comment type="caution">
    <text evidence="1">The sequence shown here is derived from an EMBL/GenBank/DDBJ whole genome shotgun (WGS) entry which is preliminary data.</text>
</comment>
<dbReference type="EMBL" id="LRGB01001361">
    <property type="protein sequence ID" value="KZS12643.1"/>
    <property type="molecule type" value="Genomic_DNA"/>
</dbReference>
<dbReference type="InterPro" id="IPR002937">
    <property type="entry name" value="Amino_oxidase"/>
</dbReference>
<dbReference type="SUPFAM" id="SSF54373">
    <property type="entry name" value="FAD-linked reductases, C-terminal domain"/>
    <property type="match status" value="1"/>
</dbReference>
<name>A0A0P5YKZ3_9CRUS</name>
<reference evidence="1 2" key="1">
    <citation type="submission" date="2016-03" db="EMBL/GenBank/DDBJ databases">
        <title>EvidentialGene: Evidence-directed Construction of Genes on Genomes.</title>
        <authorList>
            <person name="Gilbert D.G."/>
            <person name="Choi J.-H."/>
            <person name="Mockaitis K."/>
            <person name="Colbourne J."/>
            <person name="Pfrender M."/>
        </authorList>
    </citation>
    <scope>NUCLEOTIDE SEQUENCE [LARGE SCALE GENOMIC DNA]</scope>
    <source>
        <strain evidence="1 2">Xinb3</strain>
        <tissue evidence="1">Complete organism</tissue>
    </source>
</reference>
<dbReference type="PANTHER" id="PTHR10742:SF416">
    <property type="entry name" value="SPERMINE OXIDASE"/>
    <property type="match status" value="1"/>
</dbReference>
<accession>A0A0P5YKZ3</accession>
<keyword evidence="2" id="KW-1185">Reference proteome</keyword>
<dbReference type="STRING" id="35525.A0A0P5YKZ3"/>
<evidence type="ECO:0000313" key="2">
    <source>
        <dbReference type="Proteomes" id="UP000076858"/>
    </source>
</evidence>
<organism evidence="1 2">
    <name type="scientific">Daphnia magna</name>
    <dbReference type="NCBI Taxonomy" id="35525"/>
    <lineage>
        <taxon>Eukaryota</taxon>
        <taxon>Metazoa</taxon>
        <taxon>Ecdysozoa</taxon>
        <taxon>Arthropoda</taxon>
        <taxon>Crustacea</taxon>
        <taxon>Branchiopoda</taxon>
        <taxon>Diplostraca</taxon>
        <taxon>Cladocera</taxon>
        <taxon>Anomopoda</taxon>
        <taxon>Daphniidae</taxon>
        <taxon>Daphnia</taxon>
    </lineage>
</organism>
<gene>
    <name evidence="1" type="ORF">APZ42_022794</name>
</gene>
<dbReference type="Gene3D" id="3.90.660.10">
    <property type="match status" value="1"/>
</dbReference>
<dbReference type="Gene3D" id="3.50.50.60">
    <property type="entry name" value="FAD/NAD(P)-binding domain"/>
    <property type="match status" value="1"/>
</dbReference>
<dbReference type="Pfam" id="PF01593">
    <property type="entry name" value="Amino_oxidase"/>
    <property type="match status" value="1"/>
</dbReference>
<evidence type="ECO:0000313" key="1">
    <source>
        <dbReference type="EMBL" id="KZS12643.1"/>
    </source>
</evidence>
<dbReference type="AlphaFoldDB" id="A0A0P5YKZ3"/>
<dbReference type="GO" id="GO:0046592">
    <property type="term" value="F:polyamine oxidase activity"/>
    <property type="evidence" value="ECO:0007669"/>
    <property type="project" value="TreeGrafter"/>
</dbReference>
<dbReference type="PRINTS" id="PR00419">
    <property type="entry name" value="ADXRDTASE"/>
</dbReference>
<dbReference type="OrthoDB" id="2019015at2759"/>
<proteinExistence type="predicted"/>
<dbReference type="SUPFAM" id="SSF51905">
    <property type="entry name" value="FAD/NAD(P)-binding domain"/>
    <property type="match status" value="1"/>
</dbReference>
<dbReference type="InterPro" id="IPR050281">
    <property type="entry name" value="Flavin_monoamine_oxidase"/>
</dbReference>